<dbReference type="InterPro" id="IPR014756">
    <property type="entry name" value="Ig_E-set"/>
</dbReference>
<dbReference type="PANTHER" id="PTHR48098">
    <property type="entry name" value="ENTEROCHELIN ESTERASE-RELATED"/>
    <property type="match status" value="1"/>
</dbReference>
<dbReference type="KEGG" id="cvt:B843_11165"/>
<evidence type="ECO:0000313" key="1">
    <source>
        <dbReference type="EMBL" id="AHI23611.1"/>
    </source>
</evidence>
<proteinExistence type="predicted"/>
<dbReference type="PANTHER" id="PTHR48098:SF3">
    <property type="entry name" value="IRON(III) ENTEROBACTIN ESTERASE"/>
    <property type="match status" value="1"/>
</dbReference>
<dbReference type="InterPro" id="IPR000801">
    <property type="entry name" value="Esterase-like"/>
</dbReference>
<reference evidence="1 2" key="1">
    <citation type="submission" date="2013-02" db="EMBL/GenBank/DDBJ databases">
        <title>The complete genome sequence of Corynebacterium vitaeruminis DSM 20294.</title>
        <authorList>
            <person name="Ruckert C."/>
            <person name="Albersmeier A."/>
            <person name="Kalinowski J."/>
        </authorList>
    </citation>
    <scope>NUCLEOTIDE SEQUENCE [LARGE SCALE GENOMIC DNA]</scope>
    <source>
        <strain evidence="2">ATCC 10234</strain>
    </source>
</reference>
<dbReference type="Pfam" id="PF00756">
    <property type="entry name" value="Esterase"/>
    <property type="match status" value="1"/>
</dbReference>
<dbReference type="AlphaFoldDB" id="W5Y2Y4"/>
<dbReference type="GO" id="GO:0005975">
    <property type="term" value="P:carbohydrate metabolic process"/>
    <property type="evidence" value="ECO:0007669"/>
    <property type="project" value="UniProtKB-ARBA"/>
</dbReference>
<accession>W5Y2Y4</accession>
<dbReference type="Gene3D" id="2.60.40.10">
    <property type="entry name" value="Immunoglobulins"/>
    <property type="match status" value="1"/>
</dbReference>
<protein>
    <submittedName>
        <fullName evidence="1">Trilactone hydrolase IroD</fullName>
    </submittedName>
</protein>
<keyword evidence="2" id="KW-1185">Reference proteome</keyword>
<dbReference type="Proteomes" id="UP000019222">
    <property type="component" value="Chromosome"/>
</dbReference>
<dbReference type="GO" id="GO:0016787">
    <property type="term" value="F:hydrolase activity"/>
    <property type="evidence" value="ECO:0007669"/>
    <property type="project" value="UniProtKB-KW"/>
</dbReference>
<dbReference type="eggNOG" id="COG2382">
    <property type="taxonomic scope" value="Bacteria"/>
</dbReference>
<dbReference type="EMBL" id="CP004353">
    <property type="protein sequence ID" value="AHI23611.1"/>
    <property type="molecule type" value="Genomic_DNA"/>
</dbReference>
<name>W5Y2Y4_9CORY</name>
<dbReference type="SUPFAM" id="SSF53474">
    <property type="entry name" value="alpha/beta-Hydrolases"/>
    <property type="match status" value="1"/>
</dbReference>
<dbReference type="InterPro" id="IPR013783">
    <property type="entry name" value="Ig-like_fold"/>
</dbReference>
<gene>
    <name evidence="1" type="ORF">B843_11165</name>
</gene>
<dbReference type="InterPro" id="IPR050583">
    <property type="entry name" value="Mycobacterial_A85_antigen"/>
</dbReference>
<dbReference type="Gene3D" id="3.40.50.1820">
    <property type="entry name" value="alpha/beta hydrolase"/>
    <property type="match status" value="1"/>
</dbReference>
<dbReference type="HOGENOM" id="CLU_024314_3_0_11"/>
<dbReference type="InterPro" id="IPR029058">
    <property type="entry name" value="AB_hydrolase_fold"/>
</dbReference>
<evidence type="ECO:0000313" key="2">
    <source>
        <dbReference type="Proteomes" id="UP000019222"/>
    </source>
</evidence>
<keyword evidence="1" id="KW-0378">Hydrolase</keyword>
<organism evidence="1 2">
    <name type="scientific">Corynebacterium vitaeruminis DSM 20294</name>
    <dbReference type="NCBI Taxonomy" id="1224164"/>
    <lineage>
        <taxon>Bacteria</taxon>
        <taxon>Bacillati</taxon>
        <taxon>Actinomycetota</taxon>
        <taxon>Actinomycetes</taxon>
        <taxon>Mycobacteriales</taxon>
        <taxon>Corynebacteriaceae</taxon>
        <taxon>Corynebacterium</taxon>
    </lineage>
</organism>
<dbReference type="STRING" id="1224164.B843_11165"/>
<dbReference type="SUPFAM" id="SSF81296">
    <property type="entry name" value="E set domains"/>
    <property type="match status" value="1"/>
</dbReference>
<dbReference type="PATRIC" id="fig|1224164.3.peg.2251"/>
<sequence>MADRFYEDHEVAALLERAADPARTWSELVSAGTPLADPGSRRMTFLFESHEPVHLWINRLTDKERHRHGVMLQAEGLPYWAKTVTVPPDLMASYCFRRATGPHLADPHARGGRLVGEAGSPLGTSLLLGARAHVGVAWECLAETEASFGRGVIGPHELEGYFYAPAGAKGELPLVILFDADVWFDQMHLASALERAISTGLLPACAVVGVGFRSTEQRRNILDPGRNLVDEVLHPLRAWAGERLEERHCVAAPSGEILAGQSLGGLVALVIGTQEPERFRALIATSPSLWWTPAHDASPNDLAAQIQPWLVEEVIETLDDGEQLPQAYLSVGLREGHSVAHVLSLSREMHSIGWRNSVRLIDGGHDLAWWREELVASLADALSRF</sequence>